<evidence type="ECO:0000256" key="12">
    <source>
        <dbReference type="PROSITE-ProRule" id="PRU00464"/>
    </source>
</evidence>
<feature type="binding site" evidence="10">
    <location>
        <position position="30"/>
    </location>
    <ligand>
        <name>substrate</name>
    </ligand>
</feature>
<dbReference type="Pfam" id="PF01230">
    <property type="entry name" value="HIT"/>
    <property type="match status" value="1"/>
</dbReference>
<keyword evidence="17" id="KW-1185">Reference proteome</keyword>
<feature type="active site" description="Tele-AMP-histidine intermediate" evidence="9">
    <location>
        <position position="100"/>
    </location>
</feature>
<evidence type="ECO:0000256" key="5">
    <source>
        <dbReference type="ARBA" id="ARBA00022741"/>
    </source>
</evidence>
<evidence type="ECO:0000256" key="11">
    <source>
        <dbReference type="PIRSR" id="PIRSR639383-3"/>
    </source>
</evidence>
<feature type="region of interest" description="Disordered" evidence="14">
    <location>
        <begin position="140"/>
        <end position="169"/>
    </location>
</feature>
<evidence type="ECO:0000256" key="10">
    <source>
        <dbReference type="PIRSR" id="PIRSR639383-2"/>
    </source>
</evidence>
<dbReference type="Proteomes" id="UP000243052">
    <property type="component" value="Chromosome ii"/>
</dbReference>
<keyword evidence="5 13" id="KW-0547">Nucleotide-binding</keyword>
<dbReference type="InterPro" id="IPR039383">
    <property type="entry name" value="FHIT"/>
</dbReference>
<dbReference type="Gene3D" id="3.30.428.10">
    <property type="entry name" value="HIT-like"/>
    <property type="match status" value="1"/>
</dbReference>
<dbReference type="PROSITE" id="PS51084">
    <property type="entry name" value="HIT_2"/>
    <property type="match status" value="1"/>
</dbReference>
<evidence type="ECO:0000256" key="8">
    <source>
        <dbReference type="ARBA" id="ARBA00047780"/>
    </source>
</evidence>
<dbReference type="CDD" id="cd01275">
    <property type="entry name" value="FHIT"/>
    <property type="match status" value="1"/>
</dbReference>
<comment type="subunit">
    <text evidence="2">Homodimer.</text>
</comment>
<feature type="binding site" evidence="10">
    <location>
        <begin position="93"/>
        <end position="96"/>
    </location>
    <ligand>
        <name>substrate</name>
    </ligand>
</feature>
<dbReference type="EC" id="3.6.1.29" evidence="3 13"/>
<dbReference type="InterPro" id="IPR051884">
    <property type="entry name" value="Bis(5'-adenosyl)-TPase_reg"/>
</dbReference>
<dbReference type="STRING" id="45286.A0A125RE26"/>
<feature type="short sequence motif" description="Histidine triad motif" evidence="12">
    <location>
        <begin position="98"/>
        <end position="102"/>
    </location>
</feature>
<evidence type="ECO:0000256" key="3">
    <source>
        <dbReference type="ARBA" id="ARBA00012377"/>
    </source>
</evidence>
<dbReference type="PROSITE" id="PS00892">
    <property type="entry name" value="HIT_1"/>
    <property type="match status" value="1"/>
</dbReference>
<reference evidence="16 17" key="1">
    <citation type="submission" date="2016-01" db="EMBL/GenBank/DDBJ databases">
        <title>Genome sequence of the yeast Holleya sinecauda.</title>
        <authorList>
            <person name="Dietrich F.S."/>
        </authorList>
    </citation>
    <scope>NUCLEOTIDE SEQUENCE [LARGE SCALE GENOMIC DNA]</scope>
    <source>
        <strain evidence="16 17">ATCC 58844</strain>
    </source>
</reference>
<dbReference type="GO" id="GO:0047710">
    <property type="term" value="F:bis(5'-adenosyl)-triphosphatase activity"/>
    <property type="evidence" value="ECO:0007669"/>
    <property type="project" value="UniProtKB-UniRule"/>
</dbReference>
<feature type="site" description="Important for induction of apoptosis" evidence="11">
    <location>
        <position position="117"/>
    </location>
</feature>
<comment type="cofactor">
    <cofactor evidence="1 13">
        <name>Mn(2+)</name>
        <dbReference type="ChEBI" id="CHEBI:29035"/>
    </cofactor>
</comment>
<dbReference type="InterPro" id="IPR011146">
    <property type="entry name" value="HIT-like"/>
</dbReference>
<evidence type="ECO:0000256" key="2">
    <source>
        <dbReference type="ARBA" id="ARBA00011738"/>
    </source>
</evidence>
<comment type="catalytic activity">
    <reaction evidence="8 13">
        <text>P(1),P(3)-bis(5'-adenosyl) triphosphate + H2O = AMP + ADP + 2 H(+)</text>
        <dbReference type="Rhea" id="RHEA:13893"/>
        <dbReference type="ChEBI" id="CHEBI:15377"/>
        <dbReference type="ChEBI" id="CHEBI:15378"/>
        <dbReference type="ChEBI" id="CHEBI:58529"/>
        <dbReference type="ChEBI" id="CHEBI:456215"/>
        <dbReference type="ChEBI" id="CHEBI:456216"/>
        <dbReference type="EC" id="3.6.1.29"/>
    </reaction>
</comment>
<dbReference type="PANTHER" id="PTHR46243:SF1">
    <property type="entry name" value="BIS(5'-ADENOSYL)-TRIPHOSPHATASE"/>
    <property type="match status" value="1"/>
</dbReference>
<protein>
    <recommendedName>
        <fullName evidence="4 13">Bis(5'-adenosyl)-triphosphatase</fullName>
        <ecNumber evidence="3 13">3.6.1.29</ecNumber>
    </recommendedName>
</protein>
<dbReference type="EMBL" id="CP014242">
    <property type="protein sequence ID" value="AMD19225.1"/>
    <property type="molecule type" value="Genomic_DNA"/>
</dbReference>
<evidence type="ECO:0000256" key="14">
    <source>
        <dbReference type="SAM" id="MobiDB-lite"/>
    </source>
</evidence>
<organism evidence="16 17">
    <name type="scientific">Eremothecium sinecaudum</name>
    <dbReference type="NCBI Taxonomy" id="45286"/>
    <lineage>
        <taxon>Eukaryota</taxon>
        <taxon>Fungi</taxon>
        <taxon>Dikarya</taxon>
        <taxon>Ascomycota</taxon>
        <taxon>Saccharomycotina</taxon>
        <taxon>Saccharomycetes</taxon>
        <taxon>Saccharomycetales</taxon>
        <taxon>Saccharomycetaceae</taxon>
        <taxon>Eremothecium</taxon>
    </lineage>
</organism>
<dbReference type="GeneID" id="28721486"/>
<name>A0A125RE26_9SACH</name>
<evidence type="ECO:0000259" key="15">
    <source>
        <dbReference type="PROSITE" id="PS51084"/>
    </source>
</evidence>
<feature type="binding site" evidence="10">
    <location>
        <position position="102"/>
    </location>
    <ligand>
        <name>substrate</name>
    </ligand>
</feature>
<sequence length="188" mass="21558">MPSSSPVYFSKFLVTNQVFYKSKHSYALVNLKPLLPGHVLIVPLRNTCIRLSDLTPEENIDYFKTVQLIYRFIQHTYNADAMNIAIQDGPEAGQTVPHLHTHLIPRYRVNNIGDAIYDRLESWRFTDRLENWERRRAAYEANGEESRSQLATPDADRKPQDISEMSKEAEDLKAKLATFIASNSTDAS</sequence>
<dbReference type="FunFam" id="3.30.428.10:FF:000011">
    <property type="entry name" value="Fragile histidine triad"/>
    <property type="match status" value="1"/>
</dbReference>
<evidence type="ECO:0000256" key="9">
    <source>
        <dbReference type="PIRSR" id="PIRSR639383-1"/>
    </source>
</evidence>
<proteinExistence type="predicted"/>
<evidence type="ECO:0000256" key="7">
    <source>
        <dbReference type="ARBA" id="ARBA00025241"/>
    </source>
</evidence>
<evidence type="ECO:0000256" key="4">
    <source>
        <dbReference type="ARBA" id="ARBA00014605"/>
    </source>
</evidence>
<feature type="binding site" evidence="10">
    <location>
        <position position="87"/>
    </location>
    <ligand>
        <name>substrate</name>
    </ligand>
</feature>
<gene>
    <name evidence="16" type="ORF">AW171_hschr21041</name>
</gene>
<feature type="domain" description="HIT" evidence="15">
    <location>
        <begin position="5"/>
        <end position="117"/>
    </location>
</feature>
<dbReference type="GO" id="GO:0000166">
    <property type="term" value="F:nucleotide binding"/>
    <property type="evidence" value="ECO:0007669"/>
    <property type="project" value="UniProtKB-KW"/>
</dbReference>
<evidence type="ECO:0000256" key="1">
    <source>
        <dbReference type="ARBA" id="ARBA00001936"/>
    </source>
</evidence>
<evidence type="ECO:0000313" key="16">
    <source>
        <dbReference type="EMBL" id="AMD19225.1"/>
    </source>
</evidence>
<evidence type="ECO:0000256" key="6">
    <source>
        <dbReference type="ARBA" id="ARBA00022801"/>
    </source>
</evidence>
<feature type="compositionally biased region" description="Basic and acidic residues" evidence="14">
    <location>
        <begin position="154"/>
        <end position="169"/>
    </location>
</feature>
<dbReference type="InterPro" id="IPR036265">
    <property type="entry name" value="HIT-like_sf"/>
</dbReference>
<dbReference type="SUPFAM" id="SSF54197">
    <property type="entry name" value="HIT-like"/>
    <property type="match status" value="1"/>
</dbReference>
<evidence type="ECO:0000256" key="13">
    <source>
        <dbReference type="RuleBase" id="RU366076"/>
    </source>
</evidence>
<accession>A0A125RE26</accession>
<dbReference type="OrthoDB" id="680339at2759"/>
<comment type="function">
    <text evidence="7">Cleaves A-5'-PPP-5'A to yield AMP and ADP. Can cleave all dinucleoside polyphosphates, provided the phosphate chain contains at least 3 phosphates and that 1 of the 2 bases composing the nucleotide is a purine. Is most effective on dinucleoside triphosphates. Negatively regulates intracellular dinucleoside polyphosphate levels, which elevate following heat shock.</text>
</comment>
<evidence type="ECO:0000313" key="17">
    <source>
        <dbReference type="Proteomes" id="UP000243052"/>
    </source>
</evidence>
<dbReference type="AlphaFoldDB" id="A0A125RE26"/>
<keyword evidence="6 13" id="KW-0378">Hydrolase</keyword>
<dbReference type="InterPro" id="IPR019808">
    <property type="entry name" value="Histidine_triad_CS"/>
</dbReference>
<dbReference type="RefSeq" id="XP_017986221.1">
    <property type="nucleotide sequence ID" value="XM_018130732.1"/>
</dbReference>
<dbReference type="PANTHER" id="PTHR46243">
    <property type="entry name" value="BIS(5'-ADENOSYL)-TRIPHOSPHATASE"/>
    <property type="match status" value="1"/>
</dbReference>